<gene>
    <name evidence="2" type="ORF">FBF37_02020</name>
</gene>
<reference evidence="2 3" key="1">
    <citation type="submission" date="2019-04" db="EMBL/GenBank/DDBJ databases">
        <title>Saccharibacteria TM7 genomes.</title>
        <authorList>
            <person name="Bor B."/>
            <person name="He X."/>
            <person name="Chen T."/>
            <person name="Dewhirst F.E."/>
        </authorList>
    </citation>
    <scope>NUCLEOTIDE SEQUENCE [LARGE SCALE GENOMIC DNA]</scope>
    <source>
        <strain evidence="2 3">BB001</strain>
    </source>
</reference>
<evidence type="ECO:0000313" key="3">
    <source>
        <dbReference type="Proteomes" id="UP000310639"/>
    </source>
</evidence>
<organism evidence="2 3">
    <name type="scientific">Candidatus Nanosynbacter featherlites</name>
    <dbReference type="NCBI Taxonomy" id="2572088"/>
    <lineage>
        <taxon>Bacteria</taxon>
        <taxon>Candidatus Saccharimonadota</taxon>
        <taxon>Candidatus Saccharimonadia</taxon>
        <taxon>Candidatus Nanosynbacterales</taxon>
        <taxon>Candidatus Nanosynbacteraceae</taxon>
        <taxon>Candidatus Nanosynbacter</taxon>
    </lineage>
</organism>
<protein>
    <submittedName>
        <fullName evidence="2">Uncharacterized protein</fullName>
    </submittedName>
</protein>
<dbReference type="RefSeq" id="WP_138078989.1">
    <property type="nucleotide sequence ID" value="NZ_CP040004.1"/>
</dbReference>
<dbReference type="KEGG" id="nft:FBF37_02020"/>
<accession>A0A4P9A363</accession>
<dbReference type="EMBL" id="CP040004">
    <property type="protein sequence ID" value="QCT42238.1"/>
    <property type="molecule type" value="Genomic_DNA"/>
</dbReference>
<dbReference type="Proteomes" id="UP000310639">
    <property type="component" value="Chromosome"/>
</dbReference>
<name>A0A4P9A363_9BACT</name>
<feature type="region of interest" description="Disordered" evidence="1">
    <location>
        <begin position="176"/>
        <end position="195"/>
    </location>
</feature>
<feature type="compositionally biased region" description="Polar residues" evidence="1">
    <location>
        <begin position="42"/>
        <end position="54"/>
    </location>
</feature>
<sequence>MNKETGVEYGFSWWRRAAAVAAAGTLSLGLVGCEKPADEQQHVTQPEVVSTEDTSPVDDGLEAEASSKYPNIENTAGFSDDESLKVCFQGKEYALSWGDALISSGWDKVAAEVDSTRCEGKGYPRDGWKELETGYTTCIPRNHPEGGLHYYIVTAYKNNVDGYNIRAMDHGKMRSGLDESCNPNPGPNDMVPMVK</sequence>
<proteinExistence type="predicted"/>
<evidence type="ECO:0000313" key="2">
    <source>
        <dbReference type="EMBL" id="QCT42238.1"/>
    </source>
</evidence>
<dbReference type="AlphaFoldDB" id="A0A4P9A363"/>
<dbReference type="PROSITE" id="PS51257">
    <property type="entry name" value="PROKAR_LIPOPROTEIN"/>
    <property type="match status" value="1"/>
</dbReference>
<feature type="region of interest" description="Disordered" evidence="1">
    <location>
        <begin position="37"/>
        <end position="59"/>
    </location>
</feature>
<evidence type="ECO:0000256" key="1">
    <source>
        <dbReference type="SAM" id="MobiDB-lite"/>
    </source>
</evidence>
<keyword evidence="3" id="KW-1185">Reference proteome</keyword>